<comment type="subcellular location">
    <subcellularLocation>
        <location evidence="1">Endomembrane system</location>
        <topology evidence="1">Multi-pass membrane protein</topology>
    </subcellularLocation>
</comment>
<dbReference type="PANTHER" id="PTHR45665:SF9">
    <property type="entry name" value="AQUAPORIN-8"/>
    <property type="match status" value="1"/>
</dbReference>
<evidence type="ECO:0000256" key="7">
    <source>
        <dbReference type="RuleBase" id="RU000477"/>
    </source>
</evidence>
<dbReference type="Pfam" id="PF00230">
    <property type="entry name" value="MIP"/>
    <property type="match status" value="1"/>
</dbReference>
<feature type="transmembrane region" description="Helical" evidence="8">
    <location>
        <begin position="12"/>
        <end position="32"/>
    </location>
</feature>
<comment type="similarity">
    <text evidence="7">Belongs to the MIP/aquaporin (TC 1.A.8) family.</text>
</comment>
<evidence type="ECO:0000313" key="9">
    <source>
        <dbReference type="EMBL" id="CDW73553.1"/>
    </source>
</evidence>
<evidence type="ECO:0000256" key="2">
    <source>
        <dbReference type="ARBA" id="ARBA00022448"/>
    </source>
</evidence>
<dbReference type="OrthoDB" id="204128at2759"/>
<feature type="transmembrane region" description="Helical" evidence="8">
    <location>
        <begin position="225"/>
        <end position="247"/>
    </location>
</feature>
<dbReference type="InParanoid" id="A0A077ZUH1"/>
<dbReference type="InterPro" id="IPR034294">
    <property type="entry name" value="Aquaporin_transptr"/>
</dbReference>
<evidence type="ECO:0000256" key="1">
    <source>
        <dbReference type="ARBA" id="ARBA00004127"/>
    </source>
</evidence>
<keyword evidence="4" id="KW-0677">Repeat</keyword>
<dbReference type="GO" id="GO:0019755">
    <property type="term" value="P:one-carbon compound transport"/>
    <property type="evidence" value="ECO:0007669"/>
    <property type="project" value="UniProtKB-ARBA"/>
</dbReference>
<evidence type="ECO:0000256" key="6">
    <source>
        <dbReference type="ARBA" id="ARBA00023136"/>
    </source>
</evidence>
<keyword evidence="2 7" id="KW-0813">Transport</keyword>
<organism evidence="9 10">
    <name type="scientific">Stylonychia lemnae</name>
    <name type="common">Ciliate</name>
    <dbReference type="NCBI Taxonomy" id="5949"/>
    <lineage>
        <taxon>Eukaryota</taxon>
        <taxon>Sar</taxon>
        <taxon>Alveolata</taxon>
        <taxon>Ciliophora</taxon>
        <taxon>Intramacronucleata</taxon>
        <taxon>Spirotrichea</taxon>
        <taxon>Stichotrichia</taxon>
        <taxon>Sporadotrichida</taxon>
        <taxon>Oxytrichidae</taxon>
        <taxon>Stylonychinae</taxon>
        <taxon>Stylonychia</taxon>
    </lineage>
</organism>
<dbReference type="InterPro" id="IPR000425">
    <property type="entry name" value="MIP"/>
</dbReference>
<dbReference type="Proteomes" id="UP000039865">
    <property type="component" value="Unassembled WGS sequence"/>
</dbReference>
<dbReference type="GO" id="GO:0015250">
    <property type="term" value="F:water channel activity"/>
    <property type="evidence" value="ECO:0007669"/>
    <property type="project" value="TreeGrafter"/>
</dbReference>
<feature type="transmembrane region" description="Helical" evidence="8">
    <location>
        <begin position="171"/>
        <end position="188"/>
    </location>
</feature>
<feature type="transmembrane region" description="Helical" evidence="8">
    <location>
        <begin position="44"/>
        <end position="71"/>
    </location>
</feature>
<name>A0A077ZUH1_STYLE</name>
<sequence>MESSVPENHKGLHLVRALFYEFLGTMLVVYSFNFSANNYFVRAITYFTVWLLAVAISGAHFNPATTLAVYLSEGKYLKQLGRLILYWLFQLMGAFAGTLFTYLIFNEPVQGYLLWPNENISGGVGSTRYFSQFGNIYYAKILWLEMWNSFIFIYVYLLVIYKPGLRTVDEIIKGLGVSLVLYASYAMTAESGACLNPALGVAQVSYQVGFLNGVDLNGGRYASPIWVYIIFPLIGGMLAALSFRLHIGLDNRALKQQEQPVEVNQ</sequence>
<dbReference type="PRINTS" id="PR00783">
    <property type="entry name" value="MINTRINSICP"/>
</dbReference>
<dbReference type="GO" id="GO:0016020">
    <property type="term" value="C:membrane"/>
    <property type="evidence" value="ECO:0007669"/>
    <property type="project" value="InterPro"/>
</dbReference>
<protein>
    <submittedName>
        <fullName evidence="9">Mip family channel protein</fullName>
    </submittedName>
</protein>
<keyword evidence="6 8" id="KW-0472">Membrane</keyword>
<evidence type="ECO:0000256" key="4">
    <source>
        <dbReference type="ARBA" id="ARBA00022737"/>
    </source>
</evidence>
<dbReference type="SUPFAM" id="SSF81338">
    <property type="entry name" value="Aquaporin-like"/>
    <property type="match status" value="1"/>
</dbReference>
<dbReference type="GO" id="GO:0012505">
    <property type="term" value="C:endomembrane system"/>
    <property type="evidence" value="ECO:0007669"/>
    <property type="project" value="UniProtKB-SubCell"/>
</dbReference>
<dbReference type="GO" id="GO:0005737">
    <property type="term" value="C:cytoplasm"/>
    <property type="evidence" value="ECO:0007669"/>
    <property type="project" value="UniProtKB-ARBA"/>
</dbReference>
<gene>
    <name evidence="9" type="primary">Contig699.g774</name>
    <name evidence="9" type="ORF">STYLEM_2536</name>
</gene>
<proteinExistence type="inferred from homology"/>
<keyword evidence="3 7" id="KW-0812">Transmembrane</keyword>
<evidence type="ECO:0000256" key="3">
    <source>
        <dbReference type="ARBA" id="ARBA00022692"/>
    </source>
</evidence>
<keyword evidence="10" id="KW-1185">Reference proteome</keyword>
<keyword evidence="5 8" id="KW-1133">Transmembrane helix</keyword>
<dbReference type="OMA" id="YMASTFY"/>
<dbReference type="Gene3D" id="1.20.1080.10">
    <property type="entry name" value="Glycerol uptake facilitator protein"/>
    <property type="match status" value="1"/>
</dbReference>
<dbReference type="InterPro" id="IPR023271">
    <property type="entry name" value="Aquaporin-like"/>
</dbReference>
<accession>A0A077ZUH1</accession>
<reference evidence="9 10" key="1">
    <citation type="submission" date="2014-06" db="EMBL/GenBank/DDBJ databases">
        <authorList>
            <person name="Swart Estienne"/>
        </authorList>
    </citation>
    <scope>NUCLEOTIDE SEQUENCE [LARGE SCALE GENOMIC DNA]</scope>
    <source>
        <strain evidence="9 10">130c</strain>
    </source>
</reference>
<feature type="transmembrane region" description="Helical" evidence="8">
    <location>
        <begin position="83"/>
        <end position="105"/>
    </location>
</feature>
<evidence type="ECO:0000313" key="10">
    <source>
        <dbReference type="Proteomes" id="UP000039865"/>
    </source>
</evidence>
<dbReference type="AlphaFoldDB" id="A0A077ZUH1"/>
<evidence type="ECO:0000256" key="8">
    <source>
        <dbReference type="SAM" id="Phobius"/>
    </source>
</evidence>
<dbReference type="PANTHER" id="PTHR45665">
    <property type="entry name" value="AQUAPORIN-8"/>
    <property type="match status" value="1"/>
</dbReference>
<evidence type="ECO:0000256" key="5">
    <source>
        <dbReference type="ARBA" id="ARBA00022989"/>
    </source>
</evidence>
<feature type="transmembrane region" description="Helical" evidence="8">
    <location>
        <begin position="136"/>
        <end position="159"/>
    </location>
</feature>
<dbReference type="EMBL" id="CCKQ01002462">
    <property type="protein sequence ID" value="CDW73553.1"/>
    <property type="molecule type" value="Genomic_DNA"/>
</dbReference>